<gene>
    <name evidence="6" type="ORF">DFR50_109111</name>
</gene>
<dbReference type="PANTHER" id="PTHR47894:SF1">
    <property type="entry name" value="HTH-TYPE TRANSCRIPTIONAL REGULATOR VQSM"/>
    <property type="match status" value="1"/>
</dbReference>
<accession>A0A366FI71</accession>
<evidence type="ECO:0000259" key="5">
    <source>
        <dbReference type="PROSITE" id="PS50943"/>
    </source>
</evidence>
<evidence type="ECO:0000256" key="2">
    <source>
        <dbReference type="ARBA" id="ARBA00023125"/>
    </source>
</evidence>
<dbReference type="Pfam" id="PF14525">
    <property type="entry name" value="AraC_binding_2"/>
    <property type="match status" value="1"/>
</dbReference>
<evidence type="ECO:0000256" key="1">
    <source>
        <dbReference type="ARBA" id="ARBA00023015"/>
    </source>
</evidence>
<feature type="domain" description="HTH araC/xylS-type" evidence="4">
    <location>
        <begin position="284"/>
        <end position="385"/>
    </location>
</feature>
<dbReference type="PROSITE" id="PS50943">
    <property type="entry name" value="HTH_CROC1"/>
    <property type="match status" value="1"/>
</dbReference>
<evidence type="ECO:0000259" key="4">
    <source>
        <dbReference type="PROSITE" id="PS01124"/>
    </source>
</evidence>
<dbReference type="GO" id="GO:0003700">
    <property type="term" value="F:DNA-binding transcription factor activity"/>
    <property type="evidence" value="ECO:0007669"/>
    <property type="project" value="InterPro"/>
</dbReference>
<dbReference type="GO" id="GO:0000976">
    <property type="term" value="F:transcription cis-regulatory region binding"/>
    <property type="evidence" value="ECO:0007669"/>
    <property type="project" value="TreeGrafter"/>
</dbReference>
<dbReference type="InterPro" id="IPR035418">
    <property type="entry name" value="AraC-bd_2"/>
</dbReference>
<dbReference type="InterPro" id="IPR018060">
    <property type="entry name" value="HTH_AraC"/>
</dbReference>
<protein>
    <submittedName>
        <fullName evidence="6">AraC-like DNA-binding protein</fullName>
    </submittedName>
</protein>
<organism evidence="6 7">
    <name type="scientific">Roseiarcus fermentans</name>
    <dbReference type="NCBI Taxonomy" id="1473586"/>
    <lineage>
        <taxon>Bacteria</taxon>
        <taxon>Pseudomonadati</taxon>
        <taxon>Pseudomonadota</taxon>
        <taxon>Alphaproteobacteria</taxon>
        <taxon>Hyphomicrobiales</taxon>
        <taxon>Roseiarcaceae</taxon>
        <taxon>Roseiarcus</taxon>
    </lineage>
</organism>
<feature type="domain" description="HTH cro/C1-type" evidence="5">
    <location>
        <begin position="1"/>
        <end position="37"/>
    </location>
</feature>
<evidence type="ECO:0000313" key="6">
    <source>
        <dbReference type="EMBL" id="RBP14358.1"/>
    </source>
</evidence>
<dbReference type="EMBL" id="QNRK01000009">
    <property type="protein sequence ID" value="RBP14358.1"/>
    <property type="molecule type" value="Genomic_DNA"/>
</dbReference>
<dbReference type="AlphaFoldDB" id="A0A366FI71"/>
<comment type="caution">
    <text evidence="6">The sequence shown here is derived from an EMBL/GenBank/DDBJ whole genome shotgun (WGS) entry which is preliminary data.</text>
</comment>
<evidence type="ECO:0000256" key="3">
    <source>
        <dbReference type="ARBA" id="ARBA00023163"/>
    </source>
</evidence>
<dbReference type="Proteomes" id="UP000253529">
    <property type="component" value="Unassembled WGS sequence"/>
</dbReference>
<dbReference type="Pfam" id="PF12833">
    <property type="entry name" value="HTH_18"/>
    <property type="match status" value="1"/>
</dbReference>
<dbReference type="SMART" id="SM00342">
    <property type="entry name" value="HTH_ARAC"/>
    <property type="match status" value="1"/>
</dbReference>
<proteinExistence type="predicted"/>
<dbReference type="SUPFAM" id="SSF46689">
    <property type="entry name" value="Homeodomain-like"/>
    <property type="match status" value="1"/>
</dbReference>
<dbReference type="OrthoDB" id="4601794at2"/>
<name>A0A366FI71_9HYPH</name>
<sequence length="396" mass="42580">MLGVPHEAVRSWERGLNFRQDDLLLLAEATDTSIDWLVEGLTDRDVEEGEETAAAIAPLDASRVFPRSDDRVGVRALTGDEDLPTSIASALNVRPESLEISRDRGAERGGAAVRSPTLLLDLPDATLMSGAGAATFRLNRGDHTNAGGRILLSLVVGGRRRFEQASRSHEGAAGSAVFVSDSEDGSLRQTDGQYVSVFLPMQSVLKRAPQAEARLMQSIAPDLPPVRLFAAYASSLLKSADGLSHSFAAAAADHVADLCALMLGASGDERALAERRGVREAQRCRIAEAIEAGAATPGFTARSVAGRLGLTEREIHDLLWETGQSYTELVSDRRAAVAGARLADPRDAHLAIEEIAFLSGFMDFEKFNRAFEAQFGDTPEDYRAGRRTALRRPGLM</sequence>
<reference evidence="6 7" key="1">
    <citation type="submission" date="2018-06" db="EMBL/GenBank/DDBJ databases">
        <title>Genomic Encyclopedia of Type Strains, Phase IV (KMG-IV): sequencing the most valuable type-strain genomes for metagenomic binning, comparative biology and taxonomic classification.</title>
        <authorList>
            <person name="Goeker M."/>
        </authorList>
    </citation>
    <scope>NUCLEOTIDE SEQUENCE [LARGE SCALE GENOMIC DNA]</scope>
    <source>
        <strain evidence="6 7">DSM 24875</strain>
    </source>
</reference>
<keyword evidence="2 6" id="KW-0238">DNA-binding</keyword>
<keyword evidence="7" id="KW-1185">Reference proteome</keyword>
<keyword evidence="1" id="KW-0805">Transcription regulation</keyword>
<dbReference type="InterPro" id="IPR009057">
    <property type="entry name" value="Homeodomain-like_sf"/>
</dbReference>
<evidence type="ECO:0000313" key="7">
    <source>
        <dbReference type="Proteomes" id="UP000253529"/>
    </source>
</evidence>
<dbReference type="InterPro" id="IPR001387">
    <property type="entry name" value="Cro/C1-type_HTH"/>
</dbReference>
<dbReference type="GO" id="GO:0005829">
    <property type="term" value="C:cytosol"/>
    <property type="evidence" value="ECO:0007669"/>
    <property type="project" value="TreeGrafter"/>
</dbReference>
<keyword evidence="3" id="KW-0804">Transcription</keyword>
<dbReference type="PROSITE" id="PS01124">
    <property type="entry name" value="HTH_ARAC_FAMILY_2"/>
    <property type="match status" value="1"/>
</dbReference>
<dbReference type="PANTHER" id="PTHR47894">
    <property type="entry name" value="HTH-TYPE TRANSCRIPTIONAL REGULATOR GADX"/>
    <property type="match status" value="1"/>
</dbReference>
<dbReference type="Gene3D" id="1.10.10.60">
    <property type="entry name" value="Homeodomain-like"/>
    <property type="match status" value="1"/>
</dbReference>